<protein>
    <submittedName>
        <fullName evidence="2">Membrane protein m161</fullName>
    </submittedName>
</protein>
<organism evidence="2">
    <name type="scientific">Muromegalovirus muridbeta1</name>
    <dbReference type="NCBI Taxonomy" id="3050323"/>
    <lineage>
        <taxon>Viruses</taxon>
        <taxon>Duplodnaviria</taxon>
        <taxon>Heunggongvirae</taxon>
        <taxon>Peploviricota</taxon>
        <taxon>Herviviricetes</taxon>
        <taxon>Herpesvirales</taxon>
        <taxon>Orthoherpesviridae</taxon>
        <taxon>Betaherpesvirinae</taxon>
        <taxon>Muromegalovirus</taxon>
    </lineage>
</organism>
<gene>
    <name evidence="2" type="primary">m161</name>
</gene>
<feature type="transmembrane region" description="Helical" evidence="1">
    <location>
        <begin position="176"/>
        <end position="198"/>
    </location>
</feature>
<keyword evidence="1" id="KW-1133">Transmembrane helix</keyword>
<name>A0AAU6W723_9BETA</name>
<reference evidence="2" key="1">
    <citation type="submission" date="2024-05" db="EMBL/GenBank/DDBJ databases">
        <title>Fine-tuning the evolutionary stability and environmental longevity of recombinant transmissible vaccines.</title>
        <authorList>
            <person name="Chan B."/>
            <person name="Nuismer S.L."/>
            <person name="Nichols J."/>
            <person name="Davison A.J."/>
            <person name="Alqirbi H."/>
            <person name="Jarvis M.A."/>
            <person name="Redwood A.J."/>
        </authorList>
    </citation>
    <scope>NUCLEOTIDE SEQUENCE</scope>
    <source>
        <strain evidence="2">K181</strain>
    </source>
</reference>
<keyword evidence="1" id="KW-0472">Membrane</keyword>
<accession>A0AAU6W723</accession>
<dbReference type="EMBL" id="PP756681">
    <property type="protein sequence ID" value="XAO37605.1"/>
    <property type="molecule type" value="Genomic_DNA"/>
</dbReference>
<evidence type="ECO:0000256" key="1">
    <source>
        <dbReference type="SAM" id="Phobius"/>
    </source>
</evidence>
<sequence>MGLSYHLTMIHIIAFMLFMHTQSRHVCSRSDDMSLRCIEQSPSGSEPGFSLTARVIIASSQNLSDLVVACHCPFGNRLDHTISWYVDSEHVATVDGRPDGIVQDTVEISGTWRNTSRWRGDRLYFSRGLRISGRRTHCTCRSLHKIAVSPEIRFDDPVFDVYVPADPRDWKISSTVVLFVISLYFFSYIYLLGTLASAPITSNDDRFDHASHNEALFASRIPDTN</sequence>
<proteinExistence type="predicted"/>
<dbReference type="EMBL" id="PP756678">
    <property type="protein sequence ID" value="XAO37185.1"/>
    <property type="molecule type" value="Genomic_DNA"/>
</dbReference>
<dbReference type="EMBL" id="PP756680">
    <property type="protein sequence ID" value="XAO37465.1"/>
    <property type="molecule type" value="Genomic_DNA"/>
</dbReference>
<keyword evidence="1" id="KW-0812">Transmembrane</keyword>
<dbReference type="EMBL" id="PP756679">
    <property type="protein sequence ID" value="XAO37325.1"/>
    <property type="molecule type" value="Genomic_DNA"/>
</dbReference>
<evidence type="ECO:0000313" key="2">
    <source>
        <dbReference type="EMBL" id="XAO37185.1"/>
    </source>
</evidence>